<name>A0A067BK90_SAPPC</name>
<sequence length="162" mass="18387">MGLRLVEELDAPSLLLLTLLCVLVEASMHYYSHRGERPGADELRLQKEHALLSLQAKKLNSVDMFVEHSKITRQMNTIKKQEQTLAMERMARFTVSPLVKYVQPACLVFIVALYWNAPLVLFPSGYLMPLERLLAMPFFPAGVVSAGGWWCLCRRVLGKVLN</sequence>
<dbReference type="Pfam" id="PF04420">
    <property type="entry name" value="CHD5"/>
    <property type="match status" value="1"/>
</dbReference>
<keyword evidence="1" id="KW-0812">Transmembrane</keyword>
<dbReference type="STRING" id="695850.A0A067BK90"/>
<protein>
    <recommendedName>
        <fullName evidence="4">Tail-anchored protein insertion receptor WRB</fullName>
    </recommendedName>
</protein>
<evidence type="ECO:0000313" key="3">
    <source>
        <dbReference type="Proteomes" id="UP000030745"/>
    </source>
</evidence>
<dbReference type="OrthoDB" id="69461at2759"/>
<proteinExistence type="predicted"/>
<organism evidence="2 3">
    <name type="scientific">Saprolegnia parasitica (strain CBS 223.65)</name>
    <dbReference type="NCBI Taxonomy" id="695850"/>
    <lineage>
        <taxon>Eukaryota</taxon>
        <taxon>Sar</taxon>
        <taxon>Stramenopiles</taxon>
        <taxon>Oomycota</taxon>
        <taxon>Saprolegniomycetes</taxon>
        <taxon>Saprolegniales</taxon>
        <taxon>Saprolegniaceae</taxon>
        <taxon>Saprolegnia</taxon>
    </lineage>
</organism>
<dbReference type="KEGG" id="spar:SPRG_15831"/>
<dbReference type="VEuPathDB" id="FungiDB:SPRG_15831"/>
<dbReference type="Proteomes" id="UP000030745">
    <property type="component" value="Unassembled WGS sequence"/>
</dbReference>
<dbReference type="OMA" id="TRQMNTI"/>
<feature type="transmembrane region" description="Helical" evidence="1">
    <location>
        <begin position="98"/>
        <end position="115"/>
    </location>
</feature>
<dbReference type="EMBL" id="KK583386">
    <property type="protein sequence ID" value="KDO18879.1"/>
    <property type="molecule type" value="Genomic_DNA"/>
</dbReference>
<evidence type="ECO:0008006" key="4">
    <source>
        <dbReference type="Google" id="ProtNLM"/>
    </source>
</evidence>
<keyword evidence="1" id="KW-0472">Membrane</keyword>
<dbReference type="GO" id="GO:0071816">
    <property type="term" value="P:tail-anchored membrane protein insertion into ER membrane"/>
    <property type="evidence" value="ECO:0007669"/>
    <property type="project" value="InterPro"/>
</dbReference>
<keyword evidence="3" id="KW-1185">Reference proteome</keyword>
<dbReference type="RefSeq" id="XP_012210400.1">
    <property type="nucleotide sequence ID" value="XM_012355010.1"/>
</dbReference>
<dbReference type="AlphaFoldDB" id="A0A067BK90"/>
<dbReference type="GeneID" id="24137515"/>
<evidence type="ECO:0000313" key="2">
    <source>
        <dbReference type="EMBL" id="KDO18879.1"/>
    </source>
</evidence>
<keyword evidence="1" id="KW-1133">Transmembrane helix</keyword>
<reference evidence="2 3" key="1">
    <citation type="journal article" date="2013" name="PLoS Genet.">
        <title>Distinctive expansion of potential virulence genes in the genome of the oomycete fish pathogen Saprolegnia parasitica.</title>
        <authorList>
            <person name="Jiang R.H."/>
            <person name="de Bruijn I."/>
            <person name="Haas B.J."/>
            <person name="Belmonte R."/>
            <person name="Lobach L."/>
            <person name="Christie J."/>
            <person name="van den Ackerveken G."/>
            <person name="Bottin A."/>
            <person name="Bulone V."/>
            <person name="Diaz-Moreno S.M."/>
            <person name="Dumas B."/>
            <person name="Fan L."/>
            <person name="Gaulin E."/>
            <person name="Govers F."/>
            <person name="Grenville-Briggs L.J."/>
            <person name="Horner N.R."/>
            <person name="Levin J.Z."/>
            <person name="Mammella M."/>
            <person name="Meijer H.J."/>
            <person name="Morris P."/>
            <person name="Nusbaum C."/>
            <person name="Oome S."/>
            <person name="Phillips A.J."/>
            <person name="van Rooyen D."/>
            <person name="Rzeszutek E."/>
            <person name="Saraiva M."/>
            <person name="Secombes C.J."/>
            <person name="Seidl M.F."/>
            <person name="Snel B."/>
            <person name="Stassen J.H."/>
            <person name="Sykes S."/>
            <person name="Tripathy S."/>
            <person name="van den Berg H."/>
            <person name="Vega-Arreguin J.C."/>
            <person name="Wawra S."/>
            <person name="Young S.K."/>
            <person name="Zeng Q."/>
            <person name="Dieguez-Uribeondo J."/>
            <person name="Russ C."/>
            <person name="Tyler B.M."/>
            <person name="van West P."/>
        </authorList>
    </citation>
    <scope>NUCLEOTIDE SEQUENCE [LARGE SCALE GENOMIC DNA]</scope>
    <source>
        <strain evidence="2 3">CBS 223.65</strain>
    </source>
</reference>
<dbReference type="InterPro" id="IPR028945">
    <property type="entry name" value="Get1"/>
</dbReference>
<accession>A0A067BK90</accession>
<evidence type="ECO:0000256" key="1">
    <source>
        <dbReference type="SAM" id="Phobius"/>
    </source>
</evidence>
<feature type="transmembrane region" description="Helical" evidence="1">
    <location>
        <begin position="135"/>
        <end position="153"/>
    </location>
</feature>
<gene>
    <name evidence="2" type="ORF">SPRG_15831</name>
</gene>